<proteinExistence type="predicted"/>
<organism evidence="1 2">
    <name type="scientific">Pantoea anthophila</name>
    <dbReference type="NCBI Taxonomy" id="470931"/>
    <lineage>
        <taxon>Bacteria</taxon>
        <taxon>Pseudomonadati</taxon>
        <taxon>Pseudomonadota</taxon>
        <taxon>Gammaproteobacteria</taxon>
        <taxon>Enterobacterales</taxon>
        <taxon>Erwiniaceae</taxon>
        <taxon>Pantoea</taxon>
    </lineage>
</organism>
<name>A0ABY2ZMT7_9GAMM</name>
<comment type="caution">
    <text evidence="1">The sequence shown here is derived from an EMBL/GenBank/DDBJ whole genome shotgun (WGS) entry which is preliminary data.</text>
</comment>
<evidence type="ECO:0000313" key="1">
    <source>
        <dbReference type="EMBL" id="TPV35139.1"/>
    </source>
</evidence>
<dbReference type="RefSeq" id="WP_140922667.1">
    <property type="nucleotide sequence ID" value="NZ_VHIZ01000002.1"/>
</dbReference>
<keyword evidence="2" id="KW-1185">Reference proteome</keyword>
<gene>
    <name evidence="1" type="ORF">FJW00_00070</name>
</gene>
<dbReference type="Proteomes" id="UP000316142">
    <property type="component" value="Unassembled WGS sequence"/>
</dbReference>
<reference evidence="1 2" key="1">
    <citation type="submission" date="2019-06" db="EMBL/GenBank/DDBJ databases">
        <title>Taxogenomics and systematics of the genus Pantoea.</title>
        <authorList>
            <person name="Tambong J.T."/>
        </authorList>
    </citation>
    <scope>NUCLEOTIDE SEQUENCE [LARGE SCALE GENOMIC DNA]</scope>
    <source>
        <strain evidence="1 2">LMG 2558</strain>
    </source>
</reference>
<dbReference type="EMBL" id="VHIZ01000002">
    <property type="protein sequence ID" value="TPV35139.1"/>
    <property type="molecule type" value="Genomic_DNA"/>
</dbReference>
<evidence type="ECO:0000313" key="2">
    <source>
        <dbReference type="Proteomes" id="UP000316142"/>
    </source>
</evidence>
<accession>A0ABY2ZMT7</accession>
<protein>
    <submittedName>
        <fullName evidence="1">Uncharacterized protein</fullName>
    </submittedName>
</protein>
<sequence>MNEQMGFYQNQLNTVRIKLGRIIRKRICFCYQDIVKETRNLIFDLEKITREALASPLLNTEEKSDIESAVFELLDIITQSRELIDAVYQLQMLTSDKPEVQAGVI</sequence>